<evidence type="ECO:0000313" key="2">
    <source>
        <dbReference type="Proteomes" id="UP001623553"/>
    </source>
</evidence>
<dbReference type="EMBL" id="JBEWZF010000002">
    <property type="protein sequence ID" value="MFL0298553.1"/>
    <property type="molecule type" value="Genomic_DNA"/>
</dbReference>
<gene>
    <name evidence="1" type="ORF">AAE961_06705</name>
</gene>
<evidence type="ECO:0008006" key="3">
    <source>
        <dbReference type="Google" id="ProtNLM"/>
    </source>
</evidence>
<keyword evidence="2" id="KW-1185">Reference proteome</keyword>
<sequence>MKLTKLSHQEMLSITAGGFFKNIGYFIGSIYDIHFYKGGEAGNWG</sequence>
<dbReference type="Proteomes" id="UP001623553">
    <property type="component" value="Unassembled WGS sequence"/>
</dbReference>
<proteinExistence type="predicted"/>
<reference evidence="1 2" key="1">
    <citation type="submission" date="2024-07" db="EMBL/GenBank/DDBJ databases">
        <authorList>
            <person name="Pitt A."/>
            <person name="Hahn M.W."/>
        </authorList>
    </citation>
    <scope>NUCLEOTIDE SEQUENCE [LARGE SCALE GENOMIC DNA]</scope>
    <source>
        <strain evidence="1 2">2-BAHN-186B</strain>
    </source>
</reference>
<dbReference type="RefSeq" id="WP_406800361.1">
    <property type="nucleotide sequence ID" value="NZ_JBEWZF010000002.1"/>
</dbReference>
<protein>
    <recommendedName>
        <fullName evidence="3">Bacteriocin</fullName>
    </recommendedName>
</protein>
<name>A0ABW8U344_9BACT</name>
<organism evidence="1 2">
    <name type="scientific">Aquirufa novilacunae</name>
    <dbReference type="NCBI Taxonomy" id="3139305"/>
    <lineage>
        <taxon>Bacteria</taxon>
        <taxon>Pseudomonadati</taxon>
        <taxon>Bacteroidota</taxon>
        <taxon>Cytophagia</taxon>
        <taxon>Cytophagales</taxon>
        <taxon>Flectobacillaceae</taxon>
        <taxon>Aquirufa</taxon>
    </lineage>
</organism>
<accession>A0ABW8U344</accession>
<comment type="caution">
    <text evidence="1">The sequence shown here is derived from an EMBL/GenBank/DDBJ whole genome shotgun (WGS) entry which is preliminary data.</text>
</comment>
<evidence type="ECO:0000313" key="1">
    <source>
        <dbReference type="EMBL" id="MFL0298553.1"/>
    </source>
</evidence>